<dbReference type="EMBL" id="KZ680209">
    <property type="protein sequence ID" value="PTB68586.1"/>
    <property type="molecule type" value="Genomic_DNA"/>
</dbReference>
<name>A0A2T4BGY9_9HYPO</name>
<dbReference type="OrthoDB" id="3993201at2759"/>
<reference evidence="3" key="1">
    <citation type="submission" date="2016-07" db="EMBL/GenBank/DDBJ databases">
        <title>Multiple horizontal gene transfer events from other fungi enriched the ability of initially mycotrophic Trichoderma (Ascomycota) to feed on dead plant biomass.</title>
        <authorList>
            <consortium name="DOE Joint Genome Institute"/>
            <person name="Atanasova L."/>
            <person name="Chenthamara K."/>
            <person name="Zhang J."/>
            <person name="Grujic M."/>
            <person name="Henrissat B."/>
            <person name="Kuo A."/>
            <person name="Aerts A."/>
            <person name="Salamov A."/>
            <person name="Lipzen A."/>
            <person name="Labutti K."/>
            <person name="Barry K."/>
            <person name="Miao Y."/>
            <person name="Rahimi M.J."/>
            <person name="Shen Q."/>
            <person name="Grigoriev I.V."/>
            <person name="Kubicek C.P."/>
            <person name="Druzhinina I.S."/>
        </authorList>
    </citation>
    <scope>NUCLEOTIDE SEQUENCE [LARGE SCALE GENOMIC DNA]</scope>
    <source>
        <strain evidence="3">TUCIM 6016</strain>
    </source>
</reference>
<accession>A0A2T4BGY9</accession>
<proteinExistence type="predicted"/>
<feature type="compositionally biased region" description="Polar residues" evidence="1">
    <location>
        <begin position="70"/>
        <end position="87"/>
    </location>
</feature>
<dbReference type="GeneID" id="36597959"/>
<gene>
    <name evidence="2" type="ORF">BBK36DRAFT_1112822</name>
</gene>
<dbReference type="RefSeq" id="XP_024751906.1">
    <property type="nucleotide sequence ID" value="XM_024889841.1"/>
</dbReference>
<keyword evidence="3" id="KW-1185">Reference proteome</keyword>
<sequence length="237" mass="24607">MSRITAPVIKLSRALSSSSAAAARAANPLLVDSAATYNASAGAVLMPKYAELLRNRRTTTTTTIEHSESTRSLSTTHRPTPQPSIANRSKPLMQTFSTITSTSSSTPSAHLDAAILPSFSFTSSSSSSSDDFLPRMPLLPDNYATAHPAPAADPPVSIASSSIVAVNPDAVVPATPLSSLSGVLDTVELKFVHEPEPAKEGVDAESGSQGMIRDLWKGMVEDVFGGGAAGQGLRKST</sequence>
<feature type="region of interest" description="Disordered" evidence="1">
    <location>
        <begin position="59"/>
        <end position="88"/>
    </location>
</feature>
<evidence type="ECO:0000313" key="3">
    <source>
        <dbReference type="Proteomes" id="UP000241546"/>
    </source>
</evidence>
<dbReference type="AlphaFoldDB" id="A0A2T4BGY9"/>
<evidence type="ECO:0000256" key="1">
    <source>
        <dbReference type="SAM" id="MobiDB-lite"/>
    </source>
</evidence>
<organism evidence="2 3">
    <name type="scientific">Trichoderma citrinoviride</name>
    <dbReference type="NCBI Taxonomy" id="58853"/>
    <lineage>
        <taxon>Eukaryota</taxon>
        <taxon>Fungi</taxon>
        <taxon>Dikarya</taxon>
        <taxon>Ascomycota</taxon>
        <taxon>Pezizomycotina</taxon>
        <taxon>Sordariomycetes</taxon>
        <taxon>Hypocreomycetidae</taxon>
        <taxon>Hypocreales</taxon>
        <taxon>Hypocreaceae</taxon>
        <taxon>Trichoderma</taxon>
    </lineage>
</organism>
<protein>
    <submittedName>
        <fullName evidence="2">Uncharacterized protein</fullName>
    </submittedName>
</protein>
<dbReference type="Proteomes" id="UP000241546">
    <property type="component" value="Unassembled WGS sequence"/>
</dbReference>
<evidence type="ECO:0000313" key="2">
    <source>
        <dbReference type="EMBL" id="PTB68586.1"/>
    </source>
</evidence>